<evidence type="ECO:0000256" key="9">
    <source>
        <dbReference type="SAM" id="SignalP"/>
    </source>
</evidence>
<evidence type="ECO:0000313" key="12">
    <source>
        <dbReference type="Proteomes" id="UP001311232"/>
    </source>
</evidence>
<keyword evidence="9" id="KW-0732">Signal</keyword>
<dbReference type="InterPro" id="IPR013162">
    <property type="entry name" value="CD80_C2-set"/>
</dbReference>
<evidence type="ECO:0000256" key="8">
    <source>
        <dbReference type="ARBA" id="ARBA00023319"/>
    </source>
</evidence>
<feature type="domain" description="Ig-like" evidence="10">
    <location>
        <begin position="408"/>
        <end position="497"/>
    </location>
</feature>
<keyword evidence="7" id="KW-0325">Glycoprotein</keyword>
<keyword evidence="3" id="KW-0677">Repeat</keyword>
<dbReference type="AlphaFoldDB" id="A0AAV9RCL5"/>
<proteinExistence type="predicted"/>
<evidence type="ECO:0000256" key="4">
    <source>
        <dbReference type="ARBA" id="ARBA00022989"/>
    </source>
</evidence>
<dbReference type="SMART" id="SM00408">
    <property type="entry name" value="IGc2"/>
    <property type="match status" value="2"/>
</dbReference>
<evidence type="ECO:0000256" key="6">
    <source>
        <dbReference type="ARBA" id="ARBA00023157"/>
    </source>
</evidence>
<keyword evidence="12" id="KW-1185">Reference proteome</keyword>
<keyword evidence="5" id="KW-0472">Membrane</keyword>
<evidence type="ECO:0000259" key="10">
    <source>
        <dbReference type="PROSITE" id="PS50835"/>
    </source>
</evidence>
<dbReference type="Proteomes" id="UP001311232">
    <property type="component" value="Unassembled WGS sequence"/>
</dbReference>
<reference evidence="11 12" key="1">
    <citation type="submission" date="2021-06" db="EMBL/GenBank/DDBJ databases">
        <authorList>
            <person name="Palmer J.M."/>
        </authorList>
    </citation>
    <scope>NUCLEOTIDE SEQUENCE [LARGE SCALE GENOMIC DNA]</scope>
    <source>
        <strain evidence="11 12">MEX-2019</strain>
        <tissue evidence="11">Muscle</tissue>
    </source>
</reference>
<keyword evidence="2" id="KW-0812">Transmembrane</keyword>
<name>A0AAV9RCL5_9TELE</name>
<feature type="domain" description="Ig-like" evidence="10">
    <location>
        <begin position="118"/>
        <end position="224"/>
    </location>
</feature>
<dbReference type="InterPro" id="IPR003598">
    <property type="entry name" value="Ig_sub2"/>
</dbReference>
<evidence type="ECO:0000313" key="11">
    <source>
        <dbReference type="EMBL" id="KAK5606963.1"/>
    </source>
</evidence>
<dbReference type="GO" id="GO:0005886">
    <property type="term" value="C:plasma membrane"/>
    <property type="evidence" value="ECO:0007669"/>
    <property type="project" value="TreeGrafter"/>
</dbReference>
<dbReference type="InterPro" id="IPR003599">
    <property type="entry name" value="Ig_sub"/>
</dbReference>
<evidence type="ECO:0000256" key="5">
    <source>
        <dbReference type="ARBA" id="ARBA00023136"/>
    </source>
</evidence>
<organism evidence="11 12">
    <name type="scientific">Crenichthys baileyi</name>
    <name type="common">White River springfish</name>
    <dbReference type="NCBI Taxonomy" id="28760"/>
    <lineage>
        <taxon>Eukaryota</taxon>
        <taxon>Metazoa</taxon>
        <taxon>Chordata</taxon>
        <taxon>Craniata</taxon>
        <taxon>Vertebrata</taxon>
        <taxon>Euteleostomi</taxon>
        <taxon>Actinopterygii</taxon>
        <taxon>Neopterygii</taxon>
        <taxon>Teleostei</taxon>
        <taxon>Neoteleostei</taxon>
        <taxon>Acanthomorphata</taxon>
        <taxon>Ovalentaria</taxon>
        <taxon>Atherinomorphae</taxon>
        <taxon>Cyprinodontiformes</taxon>
        <taxon>Goodeidae</taxon>
        <taxon>Crenichthys</taxon>
    </lineage>
</organism>
<dbReference type="Pfam" id="PF08205">
    <property type="entry name" value="C2-set_2"/>
    <property type="match status" value="1"/>
</dbReference>
<sequence>MAFLRGAFLLLLLHICLLNRSVWGKVEVTMNDNLEVYLGDPAAIPCQYSFTGVDEEPSRVMIQWFVRAGNGLRMRIFYSDVSQQIIDNNTDYSGRIEVNGLSAGNAERKTHLRVFAPPEAPVIEAVPTGISVTNTLPSKVASCEARNGFPKPNITWYRNEEPLVPTAGQINVITLVTRESRGFYTVQSTLEYKLLKDDKDAHFSCEVSFSVPGAIRTMESHSINITIHYPTTMVELWKDLPQGLVKEGDTVELRCQGDGNPPPPFIFSKEQEPDMVLESRGNVLMLSSVSRKDSGIYQCRPLDSVGQAEVKGEVQLTVHYLDPAVVVPKDSEVMLKGENLIASCNALSSLKTVTVWYKDGKQVGYGNMLHLDDATYETSGEYVCEVTVPSLPSLHTSGSVHIIVQGGPQVVGVEEEVQLEEVAGRMVNLSCEARGHPPPSISWNIIGSQNWQEVMSKANDHMTHSMVSVKVNSDVSAVCNATNDMGTDVKVFSIKASKHLFLIDV</sequence>
<dbReference type="PANTHER" id="PTHR11973">
    <property type="entry name" value="CELL SURFACE GLYCOPROTEIN MUC18-RELATED"/>
    <property type="match status" value="1"/>
</dbReference>
<accession>A0AAV9RCL5</accession>
<feature type="domain" description="Ig-like" evidence="10">
    <location>
        <begin position="230"/>
        <end position="317"/>
    </location>
</feature>
<dbReference type="InterPro" id="IPR007110">
    <property type="entry name" value="Ig-like_dom"/>
</dbReference>
<dbReference type="SUPFAM" id="SSF48726">
    <property type="entry name" value="Immunoglobulin"/>
    <property type="match status" value="5"/>
</dbReference>
<dbReference type="InterPro" id="IPR051116">
    <property type="entry name" value="Surface_Rcpt/Adhesion_Mol"/>
</dbReference>
<evidence type="ECO:0000256" key="1">
    <source>
        <dbReference type="ARBA" id="ARBA00004479"/>
    </source>
</evidence>
<dbReference type="GO" id="GO:0005055">
    <property type="term" value="F:laminin receptor activity"/>
    <property type="evidence" value="ECO:0007669"/>
    <property type="project" value="TreeGrafter"/>
</dbReference>
<keyword evidence="4" id="KW-1133">Transmembrane helix</keyword>
<comment type="caution">
    <text evidence="11">The sequence shown here is derived from an EMBL/GenBank/DDBJ whole genome shotgun (WGS) entry which is preliminary data.</text>
</comment>
<dbReference type="InterPro" id="IPR036179">
    <property type="entry name" value="Ig-like_dom_sf"/>
</dbReference>
<dbReference type="PANTHER" id="PTHR11973:SF18">
    <property type="entry name" value="CELL SURFACE GLYCOPROTEIN MUC18"/>
    <property type="match status" value="1"/>
</dbReference>
<evidence type="ECO:0000256" key="3">
    <source>
        <dbReference type="ARBA" id="ARBA00022737"/>
    </source>
</evidence>
<dbReference type="Gene3D" id="2.60.40.10">
    <property type="entry name" value="Immunoglobulins"/>
    <property type="match status" value="5"/>
</dbReference>
<feature type="domain" description="Ig-like" evidence="10">
    <location>
        <begin position="323"/>
        <end position="401"/>
    </location>
</feature>
<dbReference type="PROSITE" id="PS50835">
    <property type="entry name" value="IG_LIKE"/>
    <property type="match status" value="4"/>
</dbReference>
<dbReference type="EMBL" id="JAHHUM010002040">
    <property type="protein sequence ID" value="KAK5606963.1"/>
    <property type="molecule type" value="Genomic_DNA"/>
</dbReference>
<feature type="chain" id="PRO_5043384542" description="Ig-like domain-containing protein" evidence="9">
    <location>
        <begin position="25"/>
        <end position="505"/>
    </location>
</feature>
<dbReference type="InterPro" id="IPR013783">
    <property type="entry name" value="Ig-like_fold"/>
</dbReference>
<evidence type="ECO:0000256" key="2">
    <source>
        <dbReference type="ARBA" id="ARBA00022692"/>
    </source>
</evidence>
<dbReference type="Pfam" id="PF13895">
    <property type="entry name" value="Ig_2"/>
    <property type="match status" value="1"/>
</dbReference>
<keyword evidence="8" id="KW-0393">Immunoglobulin domain</keyword>
<protein>
    <recommendedName>
        <fullName evidence="10">Ig-like domain-containing protein</fullName>
    </recommendedName>
</protein>
<comment type="subcellular location">
    <subcellularLocation>
        <location evidence="1">Membrane</location>
        <topology evidence="1">Single-pass type I membrane protein</topology>
    </subcellularLocation>
</comment>
<feature type="signal peptide" evidence="9">
    <location>
        <begin position="1"/>
        <end position="24"/>
    </location>
</feature>
<gene>
    <name evidence="11" type="ORF">CRENBAI_011943</name>
</gene>
<keyword evidence="6" id="KW-1015">Disulfide bond</keyword>
<evidence type="ECO:0000256" key="7">
    <source>
        <dbReference type="ARBA" id="ARBA00023180"/>
    </source>
</evidence>
<dbReference type="SMART" id="SM00409">
    <property type="entry name" value="IG"/>
    <property type="match status" value="3"/>
</dbReference>